<feature type="domain" description="Core-binding (CB)" evidence="13">
    <location>
        <begin position="1"/>
        <end position="83"/>
    </location>
</feature>
<evidence type="ECO:0000256" key="2">
    <source>
        <dbReference type="ARBA" id="ARBA00010450"/>
    </source>
</evidence>
<keyword evidence="9 11" id="KW-0233">DNA recombination</keyword>
<dbReference type="InterPro" id="IPR050090">
    <property type="entry name" value="Tyrosine_recombinase_XerCD"/>
</dbReference>
<comment type="subcellular location">
    <subcellularLocation>
        <location evidence="1 11">Cytoplasm</location>
    </subcellularLocation>
</comment>
<dbReference type="RefSeq" id="WP_378231936.1">
    <property type="nucleotide sequence ID" value="NZ_JBHSLL010000062.1"/>
</dbReference>
<feature type="active site" description="O-(3'-phospho-DNA)-tyrosine intermediate" evidence="11">
    <location>
        <position position="285"/>
    </location>
</feature>
<evidence type="ECO:0000313" key="14">
    <source>
        <dbReference type="EMBL" id="MFC5387687.1"/>
    </source>
</evidence>
<comment type="subunit">
    <text evidence="11">Forms a cyclic heterotetrameric complex composed of two molecules of XerC and two molecules of XerD.</text>
</comment>
<dbReference type="InterPro" id="IPR011932">
    <property type="entry name" value="Recomb_XerD"/>
</dbReference>
<evidence type="ECO:0000256" key="8">
    <source>
        <dbReference type="ARBA" id="ARBA00023125"/>
    </source>
</evidence>
<protein>
    <recommendedName>
        <fullName evidence="3 11">Tyrosine recombinase XerD</fullName>
    </recommendedName>
</protein>
<dbReference type="HAMAP" id="MF_01808">
    <property type="entry name" value="Recomb_XerC_XerD"/>
    <property type="match status" value="1"/>
</dbReference>
<evidence type="ECO:0000256" key="6">
    <source>
        <dbReference type="ARBA" id="ARBA00022829"/>
    </source>
</evidence>
<feature type="domain" description="Tyr recombinase" evidence="12">
    <location>
        <begin position="104"/>
        <end position="298"/>
    </location>
</feature>
<comment type="similarity">
    <text evidence="2 11">Belongs to the 'phage' integrase family. XerD subfamily.</text>
</comment>
<dbReference type="NCBIfam" id="NF001399">
    <property type="entry name" value="PRK00283.1"/>
    <property type="match status" value="1"/>
</dbReference>
<dbReference type="InterPro" id="IPR011010">
    <property type="entry name" value="DNA_brk_join_enz"/>
</dbReference>
<evidence type="ECO:0000256" key="9">
    <source>
        <dbReference type="ARBA" id="ARBA00023172"/>
    </source>
</evidence>
<dbReference type="PROSITE" id="PS51898">
    <property type="entry name" value="TYR_RECOMBINASE"/>
    <property type="match status" value="1"/>
</dbReference>
<evidence type="ECO:0000313" key="15">
    <source>
        <dbReference type="Proteomes" id="UP001596016"/>
    </source>
</evidence>
<reference evidence="15" key="1">
    <citation type="journal article" date="2019" name="Int. J. Syst. Evol. Microbiol.">
        <title>The Global Catalogue of Microorganisms (GCM) 10K type strain sequencing project: providing services to taxonomists for standard genome sequencing and annotation.</title>
        <authorList>
            <consortium name="The Broad Institute Genomics Platform"/>
            <consortium name="The Broad Institute Genome Sequencing Center for Infectious Disease"/>
            <person name="Wu L."/>
            <person name="Ma J."/>
        </authorList>
    </citation>
    <scope>NUCLEOTIDE SEQUENCE [LARGE SCALE GENOMIC DNA]</scope>
    <source>
        <strain evidence="15">CGMCC 4.1415</strain>
    </source>
</reference>
<dbReference type="HAMAP" id="MF_01807">
    <property type="entry name" value="Recomb_XerD"/>
    <property type="match status" value="1"/>
</dbReference>
<dbReference type="EMBL" id="JBHSLL010000062">
    <property type="protein sequence ID" value="MFC5387687.1"/>
    <property type="molecule type" value="Genomic_DNA"/>
</dbReference>
<feature type="active site" evidence="11">
    <location>
        <position position="253"/>
    </location>
</feature>
<keyword evidence="7 11" id="KW-0229">DNA integration</keyword>
<evidence type="ECO:0000256" key="1">
    <source>
        <dbReference type="ARBA" id="ARBA00004496"/>
    </source>
</evidence>
<dbReference type="Gene3D" id="1.10.443.10">
    <property type="entry name" value="Intergrase catalytic core"/>
    <property type="match status" value="1"/>
</dbReference>
<evidence type="ECO:0000256" key="11">
    <source>
        <dbReference type="HAMAP-Rule" id="MF_01807"/>
    </source>
</evidence>
<dbReference type="Pfam" id="PF00589">
    <property type="entry name" value="Phage_integrase"/>
    <property type="match status" value="1"/>
</dbReference>
<evidence type="ECO:0000256" key="4">
    <source>
        <dbReference type="ARBA" id="ARBA00022490"/>
    </source>
</evidence>
<dbReference type="InterPro" id="IPR004107">
    <property type="entry name" value="Integrase_SAM-like_N"/>
</dbReference>
<accession>A0ABW0H3K7</accession>
<dbReference type="InterPro" id="IPR013762">
    <property type="entry name" value="Integrase-like_cat_sf"/>
</dbReference>
<keyword evidence="4 11" id="KW-0963">Cytoplasm</keyword>
<evidence type="ECO:0000256" key="3">
    <source>
        <dbReference type="ARBA" id="ARBA00015810"/>
    </source>
</evidence>
<gene>
    <name evidence="11" type="primary">xerD</name>
    <name evidence="14" type="ORF">ACFPLB_17140</name>
</gene>
<keyword evidence="6 11" id="KW-0159">Chromosome partition</keyword>
<evidence type="ECO:0000256" key="5">
    <source>
        <dbReference type="ARBA" id="ARBA00022618"/>
    </source>
</evidence>
<evidence type="ECO:0000259" key="13">
    <source>
        <dbReference type="PROSITE" id="PS51900"/>
    </source>
</evidence>
<feature type="active site" evidence="11">
    <location>
        <position position="178"/>
    </location>
</feature>
<dbReference type="PROSITE" id="PS51900">
    <property type="entry name" value="CB"/>
    <property type="match status" value="1"/>
</dbReference>
<dbReference type="InterPro" id="IPR023009">
    <property type="entry name" value="Tyrosine_recombinase_XerC/XerD"/>
</dbReference>
<keyword evidence="8 11" id="KW-0238">DNA-binding</keyword>
<evidence type="ECO:0000259" key="12">
    <source>
        <dbReference type="PROSITE" id="PS51898"/>
    </source>
</evidence>
<dbReference type="Pfam" id="PF02899">
    <property type="entry name" value="Phage_int_SAM_1"/>
    <property type="match status" value="1"/>
</dbReference>
<feature type="active site" evidence="11">
    <location>
        <position position="154"/>
    </location>
</feature>
<feature type="active site" evidence="11">
    <location>
        <position position="250"/>
    </location>
</feature>
<evidence type="ECO:0000256" key="7">
    <source>
        <dbReference type="ARBA" id="ARBA00022908"/>
    </source>
</evidence>
<dbReference type="CDD" id="cd00798">
    <property type="entry name" value="INT_XerDC_C"/>
    <property type="match status" value="1"/>
</dbReference>
<dbReference type="PANTHER" id="PTHR30349:SF90">
    <property type="entry name" value="TYROSINE RECOMBINASE XERD"/>
    <property type="match status" value="1"/>
</dbReference>
<keyword evidence="10 11" id="KW-0131">Cell cycle</keyword>
<comment type="caution">
    <text evidence="14">The sequence shown here is derived from an EMBL/GenBank/DDBJ whole genome shotgun (WGS) entry which is preliminary data.</text>
</comment>
<keyword evidence="5 11" id="KW-0132">Cell division</keyword>
<keyword evidence="15" id="KW-1185">Reference proteome</keyword>
<dbReference type="Proteomes" id="UP001596016">
    <property type="component" value="Unassembled WGS sequence"/>
</dbReference>
<dbReference type="SUPFAM" id="SSF56349">
    <property type="entry name" value="DNA breaking-rejoining enzymes"/>
    <property type="match status" value="1"/>
</dbReference>
<evidence type="ECO:0000256" key="10">
    <source>
        <dbReference type="ARBA" id="ARBA00023306"/>
    </source>
</evidence>
<comment type="function">
    <text evidence="11">Site-specific tyrosine recombinase, which acts by catalyzing the cutting and rejoining of the recombining DNA molecules. The XerC-XerD complex is essential to convert dimers of the bacterial chromosome into monomers to permit their segregation at cell division. It also contributes to the segregational stability of plasmids.</text>
</comment>
<dbReference type="InterPro" id="IPR044068">
    <property type="entry name" value="CB"/>
</dbReference>
<organism evidence="14 15">
    <name type="scientific">Aquamicrobium segne</name>
    <dbReference type="NCBI Taxonomy" id="469547"/>
    <lineage>
        <taxon>Bacteria</taxon>
        <taxon>Pseudomonadati</taxon>
        <taxon>Pseudomonadota</taxon>
        <taxon>Alphaproteobacteria</taxon>
        <taxon>Hyphomicrobiales</taxon>
        <taxon>Phyllobacteriaceae</taxon>
        <taxon>Aquamicrobium</taxon>
    </lineage>
</organism>
<name>A0ABW0H3K7_9HYPH</name>
<dbReference type="InterPro" id="IPR010998">
    <property type="entry name" value="Integrase_recombinase_N"/>
</dbReference>
<sequence>MKDAARIEAFLEMMSAERGAAQNTLASYRRDLDDAAGAIEGGVTQADTAALRAYLKKMAACGFAASSQARKLSALRQFFAFLYAEGLRADDPTGTLDSPRKKTALPNVMSEAETSRLLDRAAAEAANPELSDADAVAALRLHALVEVLYATGLRVSELVALPVTVAQRSDRFFMVKGKGGKERMVPLSAKARAAMQDWLEVRNKQAGFEASPFLFPAASKTGHLARQVFARDLKSLAARAGISATKLSPHVLRHAFASHLLQNGADLRAVQQLLGHADISTTQIYTHVLEERLARLVNEHHPLAD</sequence>
<proteinExistence type="inferred from homology"/>
<feature type="active site" evidence="11">
    <location>
        <position position="276"/>
    </location>
</feature>
<dbReference type="InterPro" id="IPR002104">
    <property type="entry name" value="Integrase_catalytic"/>
</dbReference>
<dbReference type="Gene3D" id="1.10.150.130">
    <property type="match status" value="1"/>
</dbReference>
<dbReference type="PANTHER" id="PTHR30349">
    <property type="entry name" value="PHAGE INTEGRASE-RELATED"/>
    <property type="match status" value="1"/>
</dbReference>